<dbReference type="GO" id="GO:0016070">
    <property type="term" value="P:RNA metabolic process"/>
    <property type="evidence" value="ECO:0007669"/>
    <property type="project" value="InterPro"/>
</dbReference>
<sequence>MFRSRAATPYEDELRPKRKAFSRLPNAYRMCGHWYELPGGMGRYERVPCLKLTGRWLRDVGFEIGARVAVEVKEGSITLTVIETPPPVAPKVPRQVQRELAHTGRLS</sequence>
<dbReference type="AlphaFoldDB" id="A0AAP5AIZ1"/>
<gene>
    <name evidence="2" type="ORF">QE424_002746</name>
</gene>
<comment type="caution">
    <text evidence="2">The sequence shown here is derived from an EMBL/GenBank/DDBJ whole genome shotgun (WGS) entry which is preliminary data.</text>
</comment>
<dbReference type="GO" id="GO:0016788">
    <property type="term" value="F:hydrolase activity, acting on ester bonds"/>
    <property type="evidence" value="ECO:0007669"/>
    <property type="project" value="InterPro"/>
</dbReference>
<name>A0AAP5AIZ1_9GAMM</name>
<evidence type="ECO:0000259" key="1">
    <source>
        <dbReference type="Pfam" id="PF08845"/>
    </source>
</evidence>
<organism evidence="2 3">
    <name type="scientific">Stenotrophomonas rhizophila</name>
    <dbReference type="NCBI Taxonomy" id="216778"/>
    <lineage>
        <taxon>Bacteria</taxon>
        <taxon>Pseudomonadati</taxon>
        <taxon>Pseudomonadota</taxon>
        <taxon>Gammaproteobacteria</taxon>
        <taxon>Lysobacterales</taxon>
        <taxon>Lysobacteraceae</taxon>
        <taxon>Stenotrophomonas</taxon>
    </lineage>
</organism>
<reference evidence="2" key="1">
    <citation type="submission" date="2023-07" db="EMBL/GenBank/DDBJ databases">
        <title>Functional and genomic diversity of the sorghum phyllosphere microbiome.</title>
        <authorList>
            <person name="Shade A."/>
        </authorList>
    </citation>
    <scope>NUCLEOTIDE SEQUENCE</scope>
    <source>
        <strain evidence="2">SORGH_AS_0457</strain>
    </source>
</reference>
<proteinExistence type="predicted"/>
<dbReference type="RefSeq" id="WP_307107376.1">
    <property type="nucleotide sequence ID" value="NZ_JAUTAS010000001.1"/>
</dbReference>
<dbReference type="GO" id="GO:0003723">
    <property type="term" value="F:RNA binding"/>
    <property type="evidence" value="ECO:0007669"/>
    <property type="project" value="InterPro"/>
</dbReference>
<feature type="domain" description="Toxin SymE-like" evidence="1">
    <location>
        <begin position="40"/>
        <end position="81"/>
    </location>
</feature>
<dbReference type="Proteomes" id="UP001226084">
    <property type="component" value="Unassembled WGS sequence"/>
</dbReference>
<protein>
    <submittedName>
        <fullName evidence="2">Toxic protein SymE</fullName>
    </submittedName>
</protein>
<dbReference type="InterPro" id="IPR014944">
    <property type="entry name" value="Toxin_SymE-like"/>
</dbReference>
<dbReference type="GO" id="GO:0005737">
    <property type="term" value="C:cytoplasm"/>
    <property type="evidence" value="ECO:0007669"/>
    <property type="project" value="InterPro"/>
</dbReference>
<accession>A0AAP5AIZ1</accession>
<dbReference type="EMBL" id="JAUTAS010000001">
    <property type="protein sequence ID" value="MDQ1109587.1"/>
    <property type="molecule type" value="Genomic_DNA"/>
</dbReference>
<dbReference type="Pfam" id="PF08845">
    <property type="entry name" value="SymE_toxin"/>
    <property type="match status" value="1"/>
</dbReference>
<evidence type="ECO:0000313" key="2">
    <source>
        <dbReference type="EMBL" id="MDQ1109587.1"/>
    </source>
</evidence>
<evidence type="ECO:0000313" key="3">
    <source>
        <dbReference type="Proteomes" id="UP001226084"/>
    </source>
</evidence>